<evidence type="ECO:0000313" key="2">
    <source>
        <dbReference type="Proteomes" id="UP000814128"/>
    </source>
</evidence>
<protein>
    <submittedName>
        <fullName evidence="1">Drug/metabolite transporter superfamily</fullName>
    </submittedName>
</protein>
<reference evidence="1" key="1">
    <citation type="submission" date="2021-02" db="EMBL/GenBank/DDBJ databases">
        <authorList>
            <consortium name="DOE Joint Genome Institute"/>
            <person name="Ahrendt S."/>
            <person name="Looney B.P."/>
            <person name="Miyauchi S."/>
            <person name="Morin E."/>
            <person name="Drula E."/>
            <person name="Courty P.E."/>
            <person name="Chicoki N."/>
            <person name="Fauchery L."/>
            <person name="Kohler A."/>
            <person name="Kuo A."/>
            <person name="Labutti K."/>
            <person name="Pangilinan J."/>
            <person name="Lipzen A."/>
            <person name="Riley R."/>
            <person name="Andreopoulos W."/>
            <person name="He G."/>
            <person name="Johnson J."/>
            <person name="Barry K.W."/>
            <person name="Grigoriev I.V."/>
            <person name="Nagy L."/>
            <person name="Hibbett D."/>
            <person name="Henrissat B."/>
            <person name="Matheny P.B."/>
            <person name="Labbe J."/>
            <person name="Martin F."/>
        </authorList>
    </citation>
    <scope>NUCLEOTIDE SEQUENCE</scope>
    <source>
        <strain evidence="1">EC-137</strain>
    </source>
</reference>
<reference evidence="1" key="2">
    <citation type="journal article" date="2022" name="New Phytol.">
        <title>Evolutionary transition to the ectomycorrhizal habit in the genomes of a hyperdiverse lineage of mushroom-forming fungi.</title>
        <authorList>
            <person name="Looney B."/>
            <person name="Miyauchi S."/>
            <person name="Morin E."/>
            <person name="Drula E."/>
            <person name="Courty P.E."/>
            <person name="Kohler A."/>
            <person name="Kuo A."/>
            <person name="LaButti K."/>
            <person name="Pangilinan J."/>
            <person name="Lipzen A."/>
            <person name="Riley R."/>
            <person name="Andreopoulos W."/>
            <person name="He G."/>
            <person name="Johnson J."/>
            <person name="Nolan M."/>
            <person name="Tritt A."/>
            <person name="Barry K.W."/>
            <person name="Grigoriev I.V."/>
            <person name="Nagy L.G."/>
            <person name="Hibbett D."/>
            <person name="Henrissat B."/>
            <person name="Matheny P.B."/>
            <person name="Labbe J."/>
            <person name="Martin F.M."/>
        </authorList>
    </citation>
    <scope>NUCLEOTIDE SEQUENCE</scope>
    <source>
        <strain evidence="1">EC-137</strain>
    </source>
</reference>
<accession>A0ACB8QDY8</accession>
<keyword evidence="2" id="KW-1185">Reference proteome</keyword>
<comment type="caution">
    <text evidence="1">The sequence shown here is derived from an EMBL/GenBank/DDBJ whole genome shotgun (WGS) entry which is preliminary data.</text>
</comment>
<dbReference type="Proteomes" id="UP000814128">
    <property type="component" value="Unassembled WGS sequence"/>
</dbReference>
<gene>
    <name evidence="1" type="ORF">K488DRAFT_23692</name>
</gene>
<feature type="non-terminal residue" evidence="1">
    <location>
        <position position="1"/>
    </location>
</feature>
<organism evidence="1 2">
    <name type="scientific">Vararia minispora EC-137</name>
    <dbReference type="NCBI Taxonomy" id="1314806"/>
    <lineage>
        <taxon>Eukaryota</taxon>
        <taxon>Fungi</taxon>
        <taxon>Dikarya</taxon>
        <taxon>Basidiomycota</taxon>
        <taxon>Agaricomycotina</taxon>
        <taxon>Agaricomycetes</taxon>
        <taxon>Russulales</taxon>
        <taxon>Lachnocladiaceae</taxon>
        <taxon>Vararia</taxon>
    </lineage>
</organism>
<dbReference type="EMBL" id="MU273643">
    <property type="protein sequence ID" value="KAI0030026.1"/>
    <property type="molecule type" value="Genomic_DNA"/>
</dbReference>
<name>A0ACB8QDY8_9AGAM</name>
<feature type="non-terminal residue" evidence="1">
    <location>
        <position position="317"/>
    </location>
</feature>
<evidence type="ECO:0000313" key="1">
    <source>
        <dbReference type="EMBL" id="KAI0030026.1"/>
    </source>
</evidence>
<sequence>EALRDFVDNNAGLLLVALAQFFLALVNVAVKELNVIDNPVPTLELVWVRMFITYLCSIAFMLWQSVPDPFLGPKGVRLLLVFRGFVGFFGLFGVYFSLQYLSLSDATVLTFLSPIFTGIAGSLFLKEPFSRKELLAGLCSFAGVVLIARPEFLFGHPAHAVASHGVDAGPPSEKGTPTQRLVAVGVSLIGVLGATGAYTTIRAIGKRAHPLHSLAFFSSQSVVVATIGMLVTHQPVVIPTRWDWLAMLAVIGIFGFIAQVLLTMGLQREAAGRAALAIYIGIIYALALEKIFFDVSPSALSIAGMAIILSAALYIAV</sequence>
<proteinExistence type="predicted"/>